<dbReference type="KEGG" id="mpp:MICPUCDRAFT_51001"/>
<feature type="region of interest" description="Disordered" evidence="1">
    <location>
        <begin position="491"/>
        <end position="511"/>
    </location>
</feature>
<gene>
    <name evidence="2" type="ORF">MICPUCDRAFT_51001</name>
</gene>
<feature type="compositionally biased region" description="Polar residues" evidence="1">
    <location>
        <begin position="497"/>
        <end position="511"/>
    </location>
</feature>
<name>C1N0F6_MICPC</name>
<evidence type="ECO:0000313" key="2">
    <source>
        <dbReference type="EMBL" id="EEH54259.1"/>
    </source>
</evidence>
<dbReference type="AlphaFoldDB" id="C1N0F6"/>
<protein>
    <submittedName>
        <fullName evidence="2">Predicted protein</fullName>
    </submittedName>
</protein>
<sequence length="511" mass="52051">MAFAVGRRRALDVVSSAFASSARGLAATRVARRAAATTAAGRGDAGGDPDALCAQIVSYARSELRRGRRDVARGVLEHGASLVAKAAGGDAPAGAIAAAESRAHLAWAAVQSVRARSSSWLRRVVRCDAAREESNNTFYAIGPGGAEDLLPARANLDAHLDAVDAAAAEAIAEALGHVEDGERTRASMSLAARGVRALTALATGDAAAASRAVDDATALLLDDDDDASRLDAARAFDAPHGAVVAMALKTLAHWSALTGEGDGKSRGAIARYRRAAAAAEEAADAPSNDACVSAMFADALLADVQLARAQHLVRVAASGGDLEDEEEEEEGEERPRDEDAALAAAEAAAAAAVTSAEALGDPAHPRVGLAIACSGDVYVCKATAAARRGGGAGGGATGDGAGVLFAEGLYRGALKLLGTPRPPTALAHDPDAASGGAASAHLRLVASLVHARYSVILRASGANRRVLSHTGPRTTASARWTPILKDFCRRLSPPTTPRFQSRHTSTPFNST</sequence>
<dbReference type="OMA" id="YEARHLC"/>
<evidence type="ECO:0000313" key="3">
    <source>
        <dbReference type="Proteomes" id="UP000001876"/>
    </source>
</evidence>
<evidence type="ECO:0000256" key="1">
    <source>
        <dbReference type="SAM" id="MobiDB-lite"/>
    </source>
</evidence>
<proteinExistence type="predicted"/>
<keyword evidence="3" id="KW-1185">Reference proteome</keyword>
<dbReference type="GeneID" id="9686823"/>
<feature type="compositionally biased region" description="Acidic residues" evidence="1">
    <location>
        <begin position="321"/>
        <end position="332"/>
    </location>
</feature>
<reference evidence="2 3" key="1">
    <citation type="journal article" date="2009" name="Science">
        <title>Green evolution and dynamic adaptations revealed by genomes of the marine picoeukaryotes Micromonas.</title>
        <authorList>
            <person name="Worden A.Z."/>
            <person name="Lee J.H."/>
            <person name="Mock T."/>
            <person name="Rouze P."/>
            <person name="Simmons M.P."/>
            <person name="Aerts A.L."/>
            <person name="Allen A.E."/>
            <person name="Cuvelier M.L."/>
            <person name="Derelle E."/>
            <person name="Everett M.V."/>
            <person name="Foulon E."/>
            <person name="Grimwood J."/>
            <person name="Gundlach H."/>
            <person name="Henrissat B."/>
            <person name="Napoli C."/>
            <person name="McDonald S.M."/>
            <person name="Parker M.S."/>
            <person name="Rombauts S."/>
            <person name="Salamov A."/>
            <person name="Von Dassow P."/>
            <person name="Badger J.H."/>
            <person name="Coutinho P.M."/>
            <person name="Demir E."/>
            <person name="Dubchak I."/>
            <person name="Gentemann C."/>
            <person name="Eikrem W."/>
            <person name="Gready J.E."/>
            <person name="John U."/>
            <person name="Lanier W."/>
            <person name="Lindquist E.A."/>
            <person name="Lucas S."/>
            <person name="Mayer K.F."/>
            <person name="Moreau H."/>
            <person name="Not F."/>
            <person name="Otillar R."/>
            <person name="Panaud O."/>
            <person name="Pangilinan J."/>
            <person name="Paulsen I."/>
            <person name="Piegu B."/>
            <person name="Poliakov A."/>
            <person name="Robbens S."/>
            <person name="Schmutz J."/>
            <person name="Toulza E."/>
            <person name="Wyss T."/>
            <person name="Zelensky A."/>
            <person name="Zhou K."/>
            <person name="Armbrust E.V."/>
            <person name="Bhattacharya D."/>
            <person name="Goodenough U.W."/>
            <person name="Van de Peer Y."/>
            <person name="Grigoriev I.V."/>
        </authorList>
    </citation>
    <scope>NUCLEOTIDE SEQUENCE [LARGE SCALE GENOMIC DNA]</scope>
    <source>
        <strain evidence="2 3">CCMP1545</strain>
    </source>
</reference>
<dbReference type="OrthoDB" id="1892356at2759"/>
<accession>C1N0F6</accession>
<feature type="region of interest" description="Disordered" evidence="1">
    <location>
        <begin position="318"/>
        <end position="343"/>
    </location>
</feature>
<dbReference type="Proteomes" id="UP000001876">
    <property type="component" value="Unassembled WGS sequence"/>
</dbReference>
<dbReference type="RefSeq" id="XP_003061629.1">
    <property type="nucleotide sequence ID" value="XM_003061583.1"/>
</dbReference>
<organism evidence="3">
    <name type="scientific">Micromonas pusilla (strain CCMP1545)</name>
    <name type="common">Picoplanktonic green alga</name>
    <dbReference type="NCBI Taxonomy" id="564608"/>
    <lineage>
        <taxon>Eukaryota</taxon>
        <taxon>Viridiplantae</taxon>
        <taxon>Chlorophyta</taxon>
        <taxon>Mamiellophyceae</taxon>
        <taxon>Mamiellales</taxon>
        <taxon>Mamiellaceae</taxon>
        <taxon>Micromonas</taxon>
    </lineage>
</organism>
<dbReference type="EMBL" id="GG663744">
    <property type="protein sequence ID" value="EEH54259.1"/>
    <property type="molecule type" value="Genomic_DNA"/>
</dbReference>